<sequence length="169" mass="19176">MAAERISPPGTMRRASQADLLVICALGAVLQAQHHQAVPELFTPVTDPMRDAEFWQVRLQRQEAGEGAFWLWQVDGQVVALLVARLLDERSMPHLQPMLACQIQSVAVLLPWQGQGIGHALLHQAEDWAREQGAQEMRLDVFQFNQHAIGLYQRRGYQPRLQHMSKRLA</sequence>
<dbReference type="AlphaFoldDB" id="A0A847SBG1"/>
<dbReference type="GO" id="GO:0016747">
    <property type="term" value="F:acyltransferase activity, transferring groups other than amino-acyl groups"/>
    <property type="evidence" value="ECO:0007669"/>
    <property type="project" value="InterPro"/>
</dbReference>
<dbReference type="PROSITE" id="PS51186">
    <property type="entry name" value="GNAT"/>
    <property type="match status" value="1"/>
</dbReference>
<dbReference type="Gene3D" id="3.40.630.30">
    <property type="match status" value="1"/>
</dbReference>
<keyword evidence="5" id="KW-1185">Reference proteome</keyword>
<organism evidence="4 5">
    <name type="scientific">Leeia aquatica</name>
    <dbReference type="NCBI Taxonomy" id="2725557"/>
    <lineage>
        <taxon>Bacteria</taxon>
        <taxon>Pseudomonadati</taxon>
        <taxon>Pseudomonadota</taxon>
        <taxon>Betaproteobacteria</taxon>
        <taxon>Neisseriales</taxon>
        <taxon>Leeiaceae</taxon>
        <taxon>Leeia</taxon>
    </lineage>
</organism>
<dbReference type="PANTHER" id="PTHR43877:SF2">
    <property type="entry name" value="AMINOALKYLPHOSPHONATE N-ACETYLTRANSFERASE-RELATED"/>
    <property type="match status" value="1"/>
</dbReference>
<dbReference type="InterPro" id="IPR050832">
    <property type="entry name" value="Bact_Acetyltransf"/>
</dbReference>
<comment type="caution">
    <text evidence="4">The sequence shown here is derived from an EMBL/GenBank/DDBJ whole genome shotgun (WGS) entry which is preliminary data.</text>
</comment>
<evidence type="ECO:0000256" key="1">
    <source>
        <dbReference type="ARBA" id="ARBA00022679"/>
    </source>
</evidence>
<evidence type="ECO:0000256" key="2">
    <source>
        <dbReference type="ARBA" id="ARBA00023315"/>
    </source>
</evidence>
<dbReference type="RefSeq" id="WP_168877904.1">
    <property type="nucleotide sequence ID" value="NZ_JABAIM010000003.1"/>
</dbReference>
<feature type="domain" description="N-acetyltransferase" evidence="3">
    <location>
        <begin position="21"/>
        <end position="169"/>
    </location>
</feature>
<dbReference type="InterPro" id="IPR000182">
    <property type="entry name" value="GNAT_dom"/>
</dbReference>
<name>A0A847SBG1_9NEIS</name>
<keyword evidence="1 4" id="KW-0808">Transferase</keyword>
<dbReference type="Proteomes" id="UP000587991">
    <property type="component" value="Unassembled WGS sequence"/>
</dbReference>
<dbReference type="Pfam" id="PF00583">
    <property type="entry name" value="Acetyltransf_1"/>
    <property type="match status" value="1"/>
</dbReference>
<accession>A0A847SBG1</accession>
<dbReference type="EMBL" id="JABAIM010000003">
    <property type="protein sequence ID" value="NLR76237.1"/>
    <property type="molecule type" value="Genomic_DNA"/>
</dbReference>
<keyword evidence="2" id="KW-0012">Acyltransferase</keyword>
<proteinExistence type="predicted"/>
<dbReference type="InterPro" id="IPR016181">
    <property type="entry name" value="Acyl_CoA_acyltransferase"/>
</dbReference>
<protein>
    <submittedName>
        <fullName evidence="4">GNAT family N-acetyltransferase</fullName>
    </submittedName>
</protein>
<dbReference type="PANTHER" id="PTHR43877">
    <property type="entry name" value="AMINOALKYLPHOSPHONATE N-ACETYLTRANSFERASE-RELATED-RELATED"/>
    <property type="match status" value="1"/>
</dbReference>
<dbReference type="SUPFAM" id="SSF55729">
    <property type="entry name" value="Acyl-CoA N-acyltransferases (Nat)"/>
    <property type="match status" value="1"/>
</dbReference>
<gene>
    <name evidence="4" type="ORF">HF682_13815</name>
</gene>
<evidence type="ECO:0000313" key="4">
    <source>
        <dbReference type="EMBL" id="NLR76237.1"/>
    </source>
</evidence>
<evidence type="ECO:0000313" key="5">
    <source>
        <dbReference type="Proteomes" id="UP000587991"/>
    </source>
</evidence>
<reference evidence="4 5" key="1">
    <citation type="submission" date="2020-04" db="EMBL/GenBank/DDBJ databases">
        <title>Draft genome of Leeia sp. IMCC25680.</title>
        <authorList>
            <person name="Song J."/>
            <person name="Cho J.-C."/>
        </authorList>
    </citation>
    <scope>NUCLEOTIDE SEQUENCE [LARGE SCALE GENOMIC DNA]</scope>
    <source>
        <strain evidence="4 5">IMCC25680</strain>
    </source>
</reference>
<dbReference type="CDD" id="cd04301">
    <property type="entry name" value="NAT_SF"/>
    <property type="match status" value="1"/>
</dbReference>
<evidence type="ECO:0000259" key="3">
    <source>
        <dbReference type="PROSITE" id="PS51186"/>
    </source>
</evidence>